<dbReference type="AlphaFoldDB" id="A0A067MQM3"/>
<dbReference type="PANTHER" id="PTHR23112">
    <property type="entry name" value="G PROTEIN-COUPLED RECEPTOR 157-RELATED"/>
    <property type="match status" value="1"/>
</dbReference>
<dbReference type="InParanoid" id="A0A067MQM3"/>
<name>A0A067MQM3_BOTB1</name>
<dbReference type="GO" id="GO:0005886">
    <property type="term" value="C:plasma membrane"/>
    <property type="evidence" value="ECO:0007669"/>
    <property type="project" value="TreeGrafter"/>
</dbReference>
<dbReference type="OrthoDB" id="100006at2759"/>
<dbReference type="GO" id="GO:0004930">
    <property type="term" value="F:G protein-coupled receptor activity"/>
    <property type="evidence" value="ECO:0007669"/>
    <property type="project" value="TreeGrafter"/>
</dbReference>
<feature type="transmembrane region" description="Helical" evidence="5">
    <location>
        <begin position="129"/>
        <end position="154"/>
    </location>
</feature>
<organism evidence="6 7">
    <name type="scientific">Botryobasidium botryosum (strain FD-172 SS1)</name>
    <dbReference type="NCBI Taxonomy" id="930990"/>
    <lineage>
        <taxon>Eukaryota</taxon>
        <taxon>Fungi</taxon>
        <taxon>Dikarya</taxon>
        <taxon>Basidiomycota</taxon>
        <taxon>Agaricomycotina</taxon>
        <taxon>Agaricomycetes</taxon>
        <taxon>Cantharellales</taxon>
        <taxon>Botryobasidiaceae</taxon>
        <taxon>Botryobasidium</taxon>
    </lineage>
</organism>
<feature type="transmembrane region" description="Helical" evidence="5">
    <location>
        <begin position="57"/>
        <end position="79"/>
    </location>
</feature>
<evidence type="ECO:0000256" key="1">
    <source>
        <dbReference type="ARBA" id="ARBA00004141"/>
    </source>
</evidence>
<feature type="transmembrane region" description="Helical" evidence="5">
    <location>
        <begin position="12"/>
        <end position="30"/>
    </location>
</feature>
<evidence type="ECO:0000256" key="4">
    <source>
        <dbReference type="ARBA" id="ARBA00023136"/>
    </source>
</evidence>
<sequence>MSDFGPRVGLLLISEAALVSAAAVIFMLGWKGFNAIQEYRNPLTHEENRPSHLHIELYFACLMVADLIQAIGSILNLTWVVRGVVNPGVACTVQAVFKQLGDVGVALSTLVIAVHTFVVLYLKWTPSTSLLLPLIVVSLLWLTDVLMIVISVAIHPAYYGPTGYWCWIAIRYRSGQIATEYVWMWLTVTANLVLYIPLFFRLRRGDSWAYGSGACDPAKAARRLLWCPVAYTVIILPISVTRFLAFFGHDVPYQWTALSGVLLGFSGVINAILYTITRPRLHPAQARHRRRSSAATMLRARAQSPPQSELIDLAPRIHDYNDTPPGKDALLA</sequence>
<keyword evidence="7" id="KW-1185">Reference proteome</keyword>
<evidence type="ECO:0000313" key="7">
    <source>
        <dbReference type="Proteomes" id="UP000027195"/>
    </source>
</evidence>
<feature type="transmembrane region" description="Helical" evidence="5">
    <location>
        <begin position="103"/>
        <end position="122"/>
    </location>
</feature>
<accession>A0A067MQM3</accession>
<evidence type="ECO:0000256" key="5">
    <source>
        <dbReference type="SAM" id="Phobius"/>
    </source>
</evidence>
<evidence type="ECO:0000313" key="6">
    <source>
        <dbReference type="EMBL" id="KDQ17849.1"/>
    </source>
</evidence>
<comment type="subcellular location">
    <subcellularLocation>
        <location evidence="1">Membrane</location>
        <topology evidence="1">Multi-pass membrane protein</topology>
    </subcellularLocation>
</comment>
<evidence type="ECO:0000256" key="3">
    <source>
        <dbReference type="ARBA" id="ARBA00022989"/>
    </source>
</evidence>
<feature type="transmembrane region" description="Helical" evidence="5">
    <location>
        <begin position="182"/>
        <end position="202"/>
    </location>
</feature>
<dbReference type="SUPFAM" id="SSF81321">
    <property type="entry name" value="Family A G protein-coupled receptor-like"/>
    <property type="match status" value="1"/>
</dbReference>
<reference evidence="7" key="1">
    <citation type="journal article" date="2014" name="Proc. Natl. Acad. Sci. U.S.A.">
        <title>Extensive sampling of basidiomycete genomes demonstrates inadequacy of the white-rot/brown-rot paradigm for wood decay fungi.</title>
        <authorList>
            <person name="Riley R."/>
            <person name="Salamov A.A."/>
            <person name="Brown D.W."/>
            <person name="Nagy L.G."/>
            <person name="Floudas D."/>
            <person name="Held B.W."/>
            <person name="Levasseur A."/>
            <person name="Lombard V."/>
            <person name="Morin E."/>
            <person name="Otillar R."/>
            <person name="Lindquist E.A."/>
            <person name="Sun H."/>
            <person name="LaButti K.M."/>
            <person name="Schmutz J."/>
            <person name="Jabbour D."/>
            <person name="Luo H."/>
            <person name="Baker S.E."/>
            <person name="Pisabarro A.G."/>
            <person name="Walton J.D."/>
            <person name="Blanchette R.A."/>
            <person name="Henrissat B."/>
            <person name="Martin F."/>
            <person name="Cullen D."/>
            <person name="Hibbett D.S."/>
            <person name="Grigoriev I.V."/>
        </authorList>
    </citation>
    <scope>NUCLEOTIDE SEQUENCE [LARGE SCALE GENOMIC DNA]</scope>
    <source>
        <strain evidence="7">FD-172 SS1</strain>
    </source>
</reference>
<dbReference type="Gene3D" id="1.20.1070.10">
    <property type="entry name" value="Rhodopsin 7-helix transmembrane proteins"/>
    <property type="match status" value="1"/>
</dbReference>
<keyword evidence="3 5" id="KW-1133">Transmembrane helix</keyword>
<dbReference type="STRING" id="930990.A0A067MQM3"/>
<protein>
    <submittedName>
        <fullName evidence="6">Uncharacterized protein</fullName>
    </submittedName>
</protein>
<dbReference type="PANTHER" id="PTHR23112:SF37">
    <property type="entry name" value="G PROTEIN-COUPLED RECEPTOR GPR1"/>
    <property type="match status" value="1"/>
</dbReference>
<gene>
    <name evidence="6" type="ORF">BOTBODRAFT_171563</name>
</gene>
<dbReference type="EMBL" id="KL198022">
    <property type="protein sequence ID" value="KDQ17849.1"/>
    <property type="molecule type" value="Genomic_DNA"/>
</dbReference>
<keyword evidence="2 5" id="KW-0812">Transmembrane</keyword>
<dbReference type="Proteomes" id="UP000027195">
    <property type="component" value="Unassembled WGS sequence"/>
</dbReference>
<dbReference type="HOGENOM" id="CLU_027149_0_3_1"/>
<evidence type="ECO:0000256" key="2">
    <source>
        <dbReference type="ARBA" id="ARBA00022692"/>
    </source>
</evidence>
<feature type="transmembrane region" description="Helical" evidence="5">
    <location>
        <begin position="253"/>
        <end position="277"/>
    </location>
</feature>
<proteinExistence type="predicted"/>
<dbReference type="GO" id="GO:0007189">
    <property type="term" value="P:adenylate cyclase-activating G protein-coupled receptor signaling pathway"/>
    <property type="evidence" value="ECO:0007669"/>
    <property type="project" value="TreeGrafter"/>
</dbReference>
<feature type="transmembrane region" description="Helical" evidence="5">
    <location>
        <begin position="223"/>
        <end position="247"/>
    </location>
</feature>
<keyword evidence="4 5" id="KW-0472">Membrane</keyword>